<name>A0A0F9NST6_9ZZZZ</name>
<gene>
    <name evidence="1" type="ORF">LCGC14_0989900</name>
</gene>
<evidence type="ECO:0000313" key="1">
    <source>
        <dbReference type="EMBL" id="KKN15057.1"/>
    </source>
</evidence>
<proteinExistence type="predicted"/>
<dbReference type="EMBL" id="LAZR01003751">
    <property type="protein sequence ID" value="KKN15057.1"/>
    <property type="molecule type" value="Genomic_DNA"/>
</dbReference>
<accession>A0A0F9NST6</accession>
<organism evidence="1">
    <name type="scientific">marine sediment metagenome</name>
    <dbReference type="NCBI Taxonomy" id="412755"/>
    <lineage>
        <taxon>unclassified sequences</taxon>
        <taxon>metagenomes</taxon>
        <taxon>ecological metagenomes</taxon>
    </lineage>
</organism>
<reference evidence="1" key="1">
    <citation type="journal article" date="2015" name="Nature">
        <title>Complex archaea that bridge the gap between prokaryotes and eukaryotes.</title>
        <authorList>
            <person name="Spang A."/>
            <person name="Saw J.H."/>
            <person name="Jorgensen S.L."/>
            <person name="Zaremba-Niedzwiedzka K."/>
            <person name="Martijn J."/>
            <person name="Lind A.E."/>
            <person name="van Eijk R."/>
            <person name="Schleper C."/>
            <person name="Guy L."/>
            <person name="Ettema T.J."/>
        </authorList>
    </citation>
    <scope>NUCLEOTIDE SEQUENCE</scope>
</reference>
<protein>
    <submittedName>
        <fullName evidence="1">Uncharacterized protein</fullName>
    </submittedName>
</protein>
<dbReference type="AlphaFoldDB" id="A0A0F9NST6"/>
<comment type="caution">
    <text evidence="1">The sequence shown here is derived from an EMBL/GenBank/DDBJ whole genome shotgun (WGS) entry which is preliminary data.</text>
</comment>
<sequence>MTFPREGLPPCLSMVSFEGRVAIYEAPCSEGDWHEVIWGDDGRLVQDPGRHPGVIFTADNIRGEIMTDDPDEAQAAFERGREYVRTGVLE</sequence>